<feature type="domain" description="Superoxide dismutase copper/zinc binding" evidence="2">
    <location>
        <begin position="15"/>
        <end position="121"/>
    </location>
</feature>
<dbReference type="AlphaFoldDB" id="A0A8C7K8A3"/>
<dbReference type="Ensembl" id="ENSOKIT00005104246.1">
    <property type="protein sequence ID" value="ENSOKIP00005097353.1"/>
    <property type="gene ID" value="ENSOKIG00005042715.1"/>
</dbReference>
<dbReference type="PROSITE" id="PS00087">
    <property type="entry name" value="SOD_CU_ZN_1"/>
    <property type="match status" value="1"/>
</dbReference>
<name>A0A8C7K8A3_ONCKI</name>
<dbReference type="CDD" id="cd00305">
    <property type="entry name" value="Cu-Zn_Superoxide_Dismutase"/>
    <property type="match status" value="1"/>
</dbReference>
<feature type="transmembrane region" description="Helical" evidence="1">
    <location>
        <begin position="149"/>
        <end position="167"/>
    </location>
</feature>
<gene>
    <name evidence="3" type="primary">SOD1</name>
</gene>
<keyword evidence="1" id="KW-0472">Membrane</keyword>
<evidence type="ECO:0000313" key="4">
    <source>
        <dbReference type="Proteomes" id="UP000694557"/>
    </source>
</evidence>
<dbReference type="Proteomes" id="UP000694557">
    <property type="component" value="Unassembled WGS sequence"/>
</dbReference>
<reference evidence="3" key="2">
    <citation type="submission" date="2025-09" db="UniProtKB">
        <authorList>
            <consortium name="Ensembl"/>
        </authorList>
    </citation>
    <scope>IDENTIFICATION</scope>
</reference>
<dbReference type="PRINTS" id="PR00068">
    <property type="entry name" value="CUZNDISMTASE"/>
</dbReference>
<evidence type="ECO:0000256" key="1">
    <source>
        <dbReference type="SAM" id="Phobius"/>
    </source>
</evidence>
<dbReference type="InterPro" id="IPR018152">
    <property type="entry name" value="SOD_Cu/Zn_BS"/>
</dbReference>
<dbReference type="InterPro" id="IPR036423">
    <property type="entry name" value="SOD-like_Cu/Zn_dom_sf"/>
</dbReference>
<evidence type="ECO:0000313" key="3">
    <source>
        <dbReference type="Ensembl" id="ENSOKIP00005097353.1"/>
    </source>
</evidence>
<keyword evidence="1" id="KW-0812">Transmembrane</keyword>
<keyword evidence="4" id="KW-1185">Reference proteome</keyword>
<dbReference type="GeneTree" id="ENSGT00940000155551"/>
<dbReference type="InterPro" id="IPR001424">
    <property type="entry name" value="SOD_Cu_Zn_dom"/>
</dbReference>
<dbReference type="PANTHER" id="PTHR10003">
    <property type="entry name" value="SUPEROXIDE DISMUTASE CU-ZN -RELATED"/>
    <property type="match status" value="1"/>
</dbReference>
<dbReference type="InterPro" id="IPR024134">
    <property type="entry name" value="SOD_Cu/Zn_/chaperone"/>
</dbReference>
<keyword evidence="1" id="KW-1133">Transmembrane helix</keyword>
<accession>A0A8C7K8A3</accession>
<reference evidence="3" key="1">
    <citation type="submission" date="2025-08" db="UniProtKB">
        <authorList>
            <consortium name="Ensembl"/>
        </authorList>
    </citation>
    <scope>IDENTIFICATION</scope>
</reference>
<protein>
    <submittedName>
        <fullName evidence="3">Superoxide dismutase 1</fullName>
    </submittedName>
</protein>
<sequence>MVLKAVCVLTGTGDVTGTVFFEQEGEDAPVKLTGEIAGLAPGAHGFHVHAFGDNTNGCTSAGPHFNPHNKTHGGPNDDVRHIGDLGNVTAGADNVAKINIQDKILTLTGPLSIIGRTMVVRTHCLTCSCMLCPLGRKWKEMLSVLQVNTTLFSFVLFYPLFHISSLYNNRSMRKLMTWGREAMRRV</sequence>
<proteinExistence type="predicted"/>
<evidence type="ECO:0000259" key="2">
    <source>
        <dbReference type="Pfam" id="PF00080"/>
    </source>
</evidence>
<dbReference type="Pfam" id="PF00080">
    <property type="entry name" value="Sod_Cu"/>
    <property type="match status" value="1"/>
</dbReference>
<dbReference type="SUPFAM" id="SSF49329">
    <property type="entry name" value="Cu,Zn superoxide dismutase-like"/>
    <property type="match status" value="1"/>
</dbReference>
<dbReference type="Gene3D" id="2.60.40.200">
    <property type="entry name" value="Superoxide dismutase, copper/zinc binding domain"/>
    <property type="match status" value="1"/>
</dbReference>
<organism evidence="3 4">
    <name type="scientific">Oncorhynchus kisutch</name>
    <name type="common">Coho salmon</name>
    <name type="synonym">Salmo kisutch</name>
    <dbReference type="NCBI Taxonomy" id="8019"/>
    <lineage>
        <taxon>Eukaryota</taxon>
        <taxon>Metazoa</taxon>
        <taxon>Chordata</taxon>
        <taxon>Craniata</taxon>
        <taxon>Vertebrata</taxon>
        <taxon>Euteleostomi</taxon>
        <taxon>Actinopterygii</taxon>
        <taxon>Neopterygii</taxon>
        <taxon>Teleostei</taxon>
        <taxon>Protacanthopterygii</taxon>
        <taxon>Salmoniformes</taxon>
        <taxon>Salmonidae</taxon>
        <taxon>Salmoninae</taxon>
        <taxon>Oncorhynchus</taxon>
    </lineage>
</organism>
<dbReference type="GO" id="GO:0006801">
    <property type="term" value="P:superoxide metabolic process"/>
    <property type="evidence" value="ECO:0007669"/>
    <property type="project" value="InterPro"/>
</dbReference>
<dbReference type="GO" id="GO:0005507">
    <property type="term" value="F:copper ion binding"/>
    <property type="evidence" value="ECO:0007669"/>
    <property type="project" value="InterPro"/>
</dbReference>